<sequence>MTKWRNPSRRCVRPPVSSVEQIISTTHNADVDAIDDPVHRCKQPELFCLMPPGKESVDFGYRTTYSGLSGGDTLTNLCYPSPVICKTQSEEPLLAPVWCPQKA</sequence>
<evidence type="ECO:0000313" key="1">
    <source>
        <dbReference type="Proteomes" id="UP000095287"/>
    </source>
</evidence>
<accession>A0A1I8ATQ0</accession>
<dbReference type="AlphaFoldDB" id="A0A1I8ATQ0"/>
<name>A0A1I8ATQ0_9BILA</name>
<protein>
    <submittedName>
        <fullName evidence="2">DUF4150 domain-containing protein</fullName>
    </submittedName>
</protein>
<keyword evidence="1" id="KW-1185">Reference proteome</keyword>
<organism evidence="1 2">
    <name type="scientific">Steinernema glaseri</name>
    <dbReference type="NCBI Taxonomy" id="37863"/>
    <lineage>
        <taxon>Eukaryota</taxon>
        <taxon>Metazoa</taxon>
        <taxon>Ecdysozoa</taxon>
        <taxon>Nematoda</taxon>
        <taxon>Chromadorea</taxon>
        <taxon>Rhabditida</taxon>
        <taxon>Tylenchina</taxon>
        <taxon>Panagrolaimomorpha</taxon>
        <taxon>Strongyloidoidea</taxon>
        <taxon>Steinernematidae</taxon>
        <taxon>Steinernema</taxon>
    </lineage>
</organism>
<dbReference type="WBParaSite" id="L893_g8970.t1">
    <property type="protein sequence ID" value="L893_g8970.t1"/>
    <property type="gene ID" value="L893_g8970"/>
</dbReference>
<proteinExistence type="predicted"/>
<reference evidence="2" key="1">
    <citation type="submission" date="2016-11" db="UniProtKB">
        <authorList>
            <consortium name="WormBaseParasite"/>
        </authorList>
    </citation>
    <scope>IDENTIFICATION</scope>
</reference>
<evidence type="ECO:0000313" key="2">
    <source>
        <dbReference type="WBParaSite" id="L893_g8970.t1"/>
    </source>
</evidence>
<dbReference type="Proteomes" id="UP000095287">
    <property type="component" value="Unplaced"/>
</dbReference>